<dbReference type="InterPro" id="IPR003425">
    <property type="entry name" value="CCB3/YggT"/>
</dbReference>
<protein>
    <submittedName>
        <fullName evidence="3">YggT family protein</fullName>
    </submittedName>
</protein>
<gene>
    <name evidence="3" type="ORF">K0504_16600</name>
</gene>
<dbReference type="Proteomes" id="UP001166251">
    <property type="component" value="Unassembled WGS sequence"/>
</dbReference>
<dbReference type="EMBL" id="JAHZSS010000026">
    <property type="protein sequence ID" value="MBW8192660.1"/>
    <property type="molecule type" value="Genomic_DNA"/>
</dbReference>
<keyword evidence="2" id="KW-0812">Transmembrane</keyword>
<sequence>MATQSAFGFLIDTIFNLYLMVILLRIWLQLVKADFYNPLAQFVVKATHPVVGPLRRIIPPLGSLDTASVLFAFVVACAKIAILLAMSGSQLNPQAIVIVGGLTLLKEVFQIVFWVLVIRAILSWVSQGYNPIEAALHQLTEPMLAPIRRILPSLGGLDLSVLVLLVALQFFQVLLFQQIL</sequence>
<evidence type="ECO:0000256" key="1">
    <source>
        <dbReference type="ARBA" id="ARBA00010894"/>
    </source>
</evidence>
<dbReference type="RefSeq" id="WP_220105282.1">
    <property type="nucleotide sequence ID" value="NZ_JAHZSS010000026.1"/>
</dbReference>
<feature type="transmembrane region" description="Helical" evidence="2">
    <location>
        <begin position="7"/>
        <end position="28"/>
    </location>
</feature>
<keyword evidence="2" id="KW-0472">Membrane</keyword>
<organism evidence="3 4">
    <name type="scientific">Neiella holothuriorum</name>
    <dbReference type="NCBI Taxonomy" id="2870530"/>
    <lineage>
        <taxon>Bacteria</taxon>
        <taxon>Pseudomonadati</taxon>
        <taxon>Pseudomonadota</taxon>
        <taxon>Gammaproteobacteria</taxon>
        <taxon>Alteromonadales</taxon>
        <taxon>Echinimonadaceae</taxon>
        <taxon>Neiella</taxon>
    </lineage>
</organism>
<comment type="caution">
    <text evidence="3">The sequence shown here is derived from an EMBL/GenBank/DDBJ whole genome shotgun (WGS) entry which is preliminary data.</text>
</comment>
<dbReference type="Pfam" id="PF02325">
    <property type="entry name" value="CCB3_YggT"/>
    <property type="match status" value="2"/>
</dbReference>
<dbReference type="PANTHER" id="PTHR33219">
    <property type="entry name" value="YLMG HOMOLOG PROTEIN 2, CHLOROPLASTIC"/>
    <property type="match status" value="1"/>
</dbReference>
<proteinExistence type="inferred from homology"/>
<feature type="transmembrane region" description="Helical" evidence="2">
    <location>
        <begin position="69"/>
        <end position="88"/>
    </location>
</feature>
<keyword evidence="4" id="KW-1185">Reference proteome</keyword>
<feature type="transmembrane region" description="Helical" evidence="2">
    <location>
        <begin position="159"/>
        <end position="176"/>
    </location>
</feature>
<dbReference type="PANTHER" id="PTHR33219:SF14">
    <property type="entry name" value="PROTEIN COFACTOR ASSEMBLY OF COMPLEX C SUBUNIT B CCB3, CHLOROPLASTIC-RELATED"/>
    <property type="match status" value="1"/>
</dbReference>
<comment type="similarity">
    <text evidence="1">Belongs to the YggT family.</text>
</comment>
<accession>A0ABS7EK43</accession>
<keyword evidence="2" id="KW-1133">Transmembrane helix</keyword>
<feature type="transmembrane region" description="Helical" evidence="2">
    <location>
        <begin position="95"/>
        <end position="122"/>
    </location>
</feature>
<evidence type="ECO:0000313" key="3">
    <source>
        <dbReference type="EMBL" id="MBW8192660.1"/>
    </source>
</evidence>
<evidence type="ECO:0000313" key="4">
    <source>
        <dbReference type="Proteomes" id="UP001166251"/>
    </source>
</evidence>
<evidence type="ECO:0000256" key="2">
    <source>
        <dbReference type="SAM" id="Phobius"/>
    </source>
</evidence>
<reference evidence="3" key="1">
    <citation type="submission" date="2021-07" db="EMBL/GenBank/DDBJ databases">
        <title>Neiella marina sp. nov., isolated from the intestinal content of sea cucumber Apostichopus japonicus.</title>
        <authorList>
            <person name="Bai X."/>
        </authorList>
    </citation>
    <scope>NUCLEOTIDE SEQUENCE</scope>
    <source>
        <strain evidence="3">126</strain>
    </source>
</reference>
<name>A0ABS7EK43_9GAMM</name>